<reference evidence="3" key="3">
    <citation type="submission" date="2025-08" db="UniProtKB">
        <authorList>
            <consortium name="RefSeq"/>
        </authorList>
    </citation>
    <scope>IDENTIFICATION</scope>
    <source>
        <strain evidence="3">NI907</strain>
    </source>
</reference>
<evidence type="ECO:0000256" key="1">
    <source>
        <dbReference type="SAM" id="MobiDB-lite"/>
    </source>
</evidence>
<reference evidence="3" key="2">
    <citation type="submission" date="2019-10" db="EMBL/GenBank/DDBJ databases">
        <authorList>
            <consortium name="NCBI Genome Project"/>
        </authorList>
    </citation>
    <scope>NUCLEOTIDE SEQUENCE</scope>
    <source>
        <strain evidence="3">NI907</strain>
    </source>
</reference>
<keyword evidence="2" id="KW-1185">Reference proteome</keyword>
<accession>A0A6P8BHV0</accession>
<proteinExistence type="predicted"/>
<evidence type="ECO:0000313" key="3">
    <source>
        <dbReference type="RefSeq" id="XP_030986775.1"/>
    </source>
</evidence>
<feature type="region of interest" description="Disordered" evidence="1">
    <location>
        <begin position="31"/>
        <end position="57"/>
    </location>
</feature>
<name>A0A6P8BHV0_PYRGI</name>
<dbReference type="Proteomes" id="UP000515153">
    <property type="component" value="Unplaced"/>
</dbReference>
<gene>
    <name evidence="3" type="ORF">PgNI_00436</name>
</gene>
<dbReference type="RefSeq" id="XP_030986775.1">
    <property type="nucleotide sequence ID" value="XM_031120516.1"/>
</dbReference>
<evidence type="ECO:0000313" key="2">
    <source>
        <dbReference type="Proteomes" id="UP000515153"/>
    </source>
</evidence>
<dbReference type="KEGG" id="pgri:PgNI_00436"/>
<feature type="compositionally biased region" description="Basic and acidic residues" evidence="1">
    <location>
        <begin position="31"/>
        <end position="50"/>
    </location>
</feature>
<organism evidence="2 3">
    <name type="scientific">Pyricularia grisea</name>
    <name type="common">Crabgrass-specific blast fungus</name>
    <name type="synonym">Magnaporthe grisea</name>
    <dbReference type="NCBI Taxonomy" id="148305"/>
    <lineage>
        <taxon>Eukaryota</taxon>
        <taxon>Fungi</taxon>
        <taxon>Dikarya</taxon>
        <taxon>Ascomycota</taxon>
        <taxon>Pezizomycotina</taxon>
        <taxon>Sordariomycetes</taxon>
        <taxon>Sordariomycetidae</taxon>
        <taxon>Magnaporthales</taxon>
        <taxon>Pyriculariaceae</taxon>
        <taxon>Pyricularia</taxon>
    </lineage>
</organism>
<sequence length="71" mass="7756">MPEPHGEPAVVDSGILDVRIGPDKRVWTQRAVDRTAGAREPELDDADRTDASAQSRGDVDSFTRMYTLTVG</sequence>
<protein>
    <submittedName>
        <fullName evidence="3">Uncharacterized protein</fullName>
    </submittedName>
</protein>
<dbReference type="AlphaFoldDB" id="A0A6P8BHV0"/>
<dbReference type="GeneID" id="41955430"/>
<reference evidence="3" key="1">
    <citation type="journal article" date="2019" name="Mol. Biol. Evol.">
        <title>Blast fungal genomes show frequent chromosomal changes, gene gains and losses, and effector gene turnover.</title>
        <authorList>
            <person name="Gomez Luciano L.B."/>
            <person name="Jason Tsai I."/>
            <person name="Chuma I."/>
            <person name="Tosa Y."/>
            <person name="Chen Y.H."/>
            <person name="Li J.Y."/>
            <person name="Li M.Y."/>
            <person name="Jade Lu M.Y."/>
            <person name="Nakayashiki H."/>
            <person name="Li W.H."/>
        </authorList>
    </citation>
    <scope>NUCLEOTIDE SEQUENCE</scope>
    <source>
        <strain evidence="3">NI907</strain>
    </source>
</reference>